<evidence type="ECO:0000313" key="2">
    <source>
        <dbReference type="Proteomes" id="UP000029981"/>
    </source>
</evidence>
<accession>A0A0A0LCD8</accession>
<dbReference type="EMBL" id="CM002924">
    <property type="protein sequence ID" value="KGN59680.1"/>
    <property type="molecule type" value="Genomic_DNA"/>
</dbReference>
<organism evidence="1 2">
    <name type="scientific">Cucumis sativus</name>
    <name type="common">Cucumber</name>
    <dbReference type="NCBI Taxonomy" id="3659"/>
    <lineage>
        <taxon>Eukaryota</taxon>
        <taxon>Viridiplantae</taxon>
        <taxon>Streptophyta</taxon>
        <taxon>Embryophyta</taxon>
        <taxon>Tracheophyta</taxon>
        <taxon>Spermatophyta</taxon>
        <taxon>Magnoliopsida</taxon>
        <taxon>eudicotyledons</taxon>
        <taxon>Gunneridae</taxon>
        <taxon>Pentapetalae</taxon>
        <taxon>rosids</taxon>
        <taxon>fabids</taxon>
        <taxon>Cucurbitales</taxon>
        <taxon>Cucurbitaceae</taxon>
        <taxon>Benincaseae</taxon>
        <taxon>Cucumis</taxon>
    </lineage>
</organism>
<reference evidence="1 2" key="4">
    <citation type="journal article" date="2011" name="BMC Genomics">
        <title>RNA-Seq improves annotation of protein-coding genes in the cucumber genome.</title>
        <authorList>
            <person name="Li Z."/>
            <person name="Zhang Z."/>
            <person name="Yan P."/>
            <person name="Huang S."/>
            <person name="Fei Z."/>
            <person name="Lin K."/>
        </authorList>
    </citation>
    <scope>NUCLEOTIDE SEQUENCE [LARGE SCALE GENOMIC DNA]</scope>
    <source>
        <strain evidence="2">cv. 9930</strain>
    </source>
</reference>
<gene>
    <name evidence="1" type="ORF">Csa_3G837610</name>
</gene>
<dbReference type="AlphaFoldDB" id="A0A0A0LCD8"/>
<reference evidence="1 2" key="2">
    <citation type="journal article" date="2009" name="PLoS ONE">
        <title>An integrated genetic and cytogenetic map of the cucumber genome.</title>
        <authorList>
            <person name="Ren Y."/>
            <person name="Zhang Z."/>
            <person name="Liu J."/>
            <person name="Staub J.E."/>
            <person name="Han Y."/>
            <person name="Cheng Z."/>
            <person name="Li X."/>
            <person name="Lu J."/>
            <person name="Miao H."/>
            <person name="Kang H."/>
            <person name="Xie B."/>
            <person name="Gu X."/>
            <person name="Wang X."/>
            <person name="Du Y."/>
            <person name="Jin W."/>
            <person name="Huang S."/>
        </authorList>
    </citation>
    <scope>NUCLEOTIDE SEQUENCE [LARGE SCALE GENOMIC DNA]</scope>
    <source>
        <strain evidence="2">cv. 9930</strain>
    </source>
</reference>
<name>A0A0A0LCD8_CUCSA</name>
<sequence length="143" mass="16023">MNITQLTRECDLHIRYAVQLVSALAGAIHHTAARLDSQRLDGDNILSSSGIFHLWRFFAVGDTLIGLRYLYTRPGDFRSASLDLLEHFPVLVLSSMNRAVAIWLSVESSEYRGALNKIGTVHIICNLQLSIYSLHSSPQFPIQ</sequence>
<dbReference type="Proteomes" id="UP000029981">
    <property type="component" value="Chromosome 3"/>
</dbReference>
<reference evidence="1 2" key="1">
    <citation type="journal article" date="2009" name="Nat. Genet.">
        <title>The genome of the cucumber, Cucumis sativus L.</title>
        <authorList>
            <person name="Huang S."/>
            <person name="Li R."/>
            <person name="Zhang Z."/>
            <person name="Li L."/>
            <person name="Gu X."/>
            <person name="Fan W."/>
            <person name="Lucas W.J."/>
            <person name="Wang X."/>
            <person name="Xie B."/>
            <person name="Ni P."/>
            <person name="Ren Y."/>
            <person name="Zhu H."/>
            <person name="Li J."/>
            <person name="Lin K."/>
            <person name="Jin W."/>
            <person name="Fei Z."/>
            <person name="Li G."/>
            <person name="Staub J."/>
            <person name="Kilian A."/>
            <person name="van der Vossen E.A."/>
            <person name="Wu Y."/>
            <person name="Guo J."/>
            <person name="He J."/>
            <person name="Jia Z."/>
            <person name="Ren Y."/>
            <person name="Tian G."/>
            <person name="Lu Y."/>
            <person name="Ruan J."/>
            <person name="Qian W."/>
            <person name="Wang M."/>
            <person name="Huang Q."/>
            <person name="Li B."/>
            <person name="Xuan Z."/>
            <person name="Cao J."/>
            <person name="Asan"/>
            <person name="Wu Z."/>
            <person name="Zhang J."/>
            <person name="Cai Q."/>
            <person name="Bai Y."/>
            <person name="Zhao B."/>
            <person name="Han Y."/>
            <person name="Li Y."/>
            <person name="Li X."/>
            <person name="Wang S."/>
            <person name="Shi Q."/>
            <person name="Liu S."/>
            <person name="Cho W.K."/>
            <person name="Kim J.Y."/>
            <person name="Xu Y."/>
            <person name="Heller-Uszynska K."/>
            <person name="Miao H."/>
            <person name="Cheng Z."/>
            <person name="Zhang S."/>
            <person name="Wu J."/>
            <person name="Yang Y."/>
            <person name="Kang H."/>
            <person name="Li M."/>
            <person name="Liang H."/>
            <person name="Ren X."/>
            <person name="Shi Z."/>
            <person name="Wen M."/>
            <person name="Jian M."/>
            <person name="Yang H."/>
            <person name="Zhang G."/>
            <person name="Yang Z."/>
            <person name="Chen R."/>
            <person name="Liu S."/>
            <person name="Li J."/>
            <person name="Ma L."/>
            <person name="Liu H."/>
            <person name="Zhou Y."/>
            <person name="Zhao J."/>
            <person name="Fang X."/>
            <person name="Li G."/>
            <person name="Fang L."/>
            <person name="Li Y."/>
            <person name="Liu D."/>
            <person name="Zheng H."/>
            <person name="Zhang Y."/>
            <person name="Qin N."/>
            <person name="Li Z."/>
            <person name="Yang G."/>
            <person name="Yang S."/>
            <person name="Bolund L."/>
            <person name="Kristiansen K."/>
            <person name="Zheng H."/>
            <person name="Li S."/>
            <person name="Zhang X."/>
            <person name="Yang H."/>
            <person name="Wang J."/>
            <person name="Sun R."/>
            <person name="Zhang B."/>
            <person name="Jiang S."/>
            <person name="Wang J."/>
            <person name="Du Y."/>
            <person name="Li S."/>
        </authorList>
    </citation>
    <scope>NUCLEOTIDE SEQUENCE [LARGE SCALE GENOMIC DNA]</scope>
    <source>
        <strain evidence="2">cv. 9930</strain>
    </source>
</reference>
<evidence type="ECO:0000313" key="1">
    <source>
        <dbReference type="EMBL" id="KGN59680.1"/>
    </source>
</evidence>
<reference evidence="1 2" key="3">
    <citation type="journal article" date="2010" name="BMC Genomics">
        <title>Transcriptome sequencing and comparative analysis of cucumber flowers with different sex types.</title>
        <authorList>
            <person name="Guo S."/>
            <person name="Zheng Y."/>
            <person name="Joung J.G."/>
            <person name="Liu S."/>
            <person name="Zhang Z."/>
            <person name="Crasta O.R."/>
            <person name="Sobral B.W."/>
            <person name="Xu Y."/>
            <person name="Huang S."/>
            <person name="Fei Z."/>
        </authorList>
    </citation>
    <scope>NUCLEOTIDE SEQUENCE [LARGE SCALE GENOMIC DNA]</scope>
    <source>
        <strain evidence="2">cv. 9930</strain>
    </source>
</reference>
<keyword evidence="2" id="KW-1185">Reference proteome</keyword>
<protein>
    <submittedName>
        <fullName evidence="1">Uncharacterized protein</fullName>
    </submittedName>
</protein>
<proteinExistence type="predicted"/>
<dbReference type="Gramene" id="KGN59680">
    <property type="protein sequence ID" value="KGN59680"/>
    <property type="gene ID" value="Csa_3G837610"/>
</dbReference>